<keyword evidence="1" id="KW-0472">Membrane</keyword>
<reference evidence="2" key="1">
    <citation type="submission" date="2021-01" db="EMBL/GenBank/DDBJ databases">
        <title>Whole genome shotgun sequence of Acrocarpospora phusangensis NBRC 108782.</title>
        <authorList>
            <person name="Komaki H."/>
            <person name="Tamura T."/>
        </authorList>
    </citation>
    <scope>NUCLEOTIDE SEQUENCE</scope>
    <source>
        <strain evidence="2">NBRC 108782</strain>
    </source>
</reference>
<dbReference type="AlphaFoldDB" id="A0A919QM44"/>
<dbReference type="EMBL" id="BOOA01000089">
    <property type="protein sequence ID" value="GIH28677.1"/>
    <property type="molecule type" value="Genomic_DNA"/>
</dbReference>
<feature type="transmembrane region" description="Helical" evidence="1">
    <location>
        <begin position="58"/>
        <end position="79"/>
    </location>
</feature>
<organism evidence="2 3">
    <name type="scientific">Acrocarpospora phusangensis</name>
    <dbReference type="NCBI Taxonomy" id="1070424"/>
    <lineage>
        <taxon>Bacteria</taxon>
        <taxon>Bacillati</taxon>
        <taxon>Actinomycetota</taxon>
        <taxon>Actinomycetes</taxon>
        <taxon>Streptosporangiales</taxon>
        <taxon>Streptosporangiaceae</taxon>
        <taxon>Acrocarpospora</taxon>
    </lineage>
</organism>
<sequence length="153" mass="16099">MVAVYRISAIAVMVEVAIQSMSVVFGIAGQGKWIQEGGVLDKAVIEAREFVFPEVIGYLIHGLNGTILIPLTALILLVSSFFTKVPGAVKWASLVLLAVAVQITLGMSASGLPVLGALHGLNALLLLGAAFYAARLVRRSRTADQGDRLASRA</sequence>
<feature type="transmembrane region" description="Helical" evidence="1">
    <location>
        <begin position="7"/>
        <end position="28"/>
    </location>
</feature>
<evidence type="ECO:0000256" key="1">
    <source>
        <dbReference type="SAM" id="Phobius"/>
    </source>
</evidence>
<evidence type="ECO:0000313" key="3">
    <source>
        <dbReference type="Proteomes" id="UP000640052"/>
    </source>
</evidence>
<gene>
    <name evidence="2" type="ORF">Aph01nite_69870</name>
</gene>
<keyword evidence="1" id="KW-0812">Transmembrane</keyword>
<evidence type="ECO:0000313" key="2">
    <source>
        <dbReference type="EMBL" id="GIH28677.1"/>
    </source>
</evidence>
<feature type="transmembrane region" description="Helical" evidence="1">
    <location>
        <begin position="115"/>
        <end position="134"/>
    </location>
</feature>
<name>A0A919QM44_9ACTN</name>
<comment type="caution">
    <text evidence="2">The sequence shown here is derived from an EMBL/GenBank/DDBJ whole genome shotgun (WGS) entry which is preliminary data.</text>
</comment>
<keyword evidence="3" id="KW-1185">Reference proteome</keyword>
<proteinExistence type="predicted"/>
<protein>
    <submittedName>
        <fullName evidence="2">Uncharacterized protein</fullName>
    </submittedName>
</protein>
<feature type="transmembrane region" description="Helical" evidence="1">
    <location>
        <begin position="91"/>
        <end position="109"/>
    </location>
</feature>
<dbReference type="Proteomes" id="UP000640052">
    <property type="component" value="Unassembled WGS sequence"/>
</dbReference>
<accession>A0A919QM44</accession>
<dbReference type="RefSeq" id="WP_204045297.1">
    <property type="nucleotide sequence ID" value="NZ_BOOA01000089.1"/>
</dbReference>
<keyword evidence="1" id="KW-1133">Transmembrane helix</keyword>